<evidence type="ECO:0000256" key="2">
    <source>
        <dbReference type="ARBA" id="ARBA00004211"/>
    </source>
</evidence>
<dbReference type="InterPro" id="IPR000727">
    <property type="entry name" value="T_SNARE_dom"/>
</dbReference>
<evidence type="ECO:0000313" key="28">
    <source>
        <dbReference type="EMBL" id="KAF1751548.1"/>
    </source>
</evidence>
<dbReference type="RefSeq" id="XP_003114335.2">
    <property type="nucleotide sequence ID" value="XM_003114287.2"/>
</dbReference>
<dbReference type="KEGG" id="crq:GCK72_018102"/>
<evidence type="ECO:0000256" key="17">
    <source>
        <dbReference type="ARBA" id="ARBA00022833"/>
    </source>
</evidence>
<keyword evidence="18 25" id="KW-1133">Transmembrane helix</keyword>
<keyword evidence="9" id="KW-0813">Transport</keyword>
<feature type="domain" description="T-SNARE coiled-coil homology" evidence="27">
    <location>
        <begin position="322"/>
        <end position="384"/>
    </location>
</feature>
<dbReference type="EMBL" id="WUAV01000005">
    <property type="protein sequence ID" value="KAF1751548.1"/>
    <property type="molecule type" value="Genomic_DNA"/>
</dbReference>
<protein>
    <recommendedName>
        <fullName evidence="20">E3 ubiquitin-protein ligase hrd-1</fullName>
        <ecNumber evidence="8">2.3.2.27</ecNumber>
    </recommendedName>
    <alternativeName>
        <fullName evidence="22">RING-type E3 ubiquitin transferase hrd-1</fullName>
    </alternativeName>
    <alternativeName>
        <fullName evidence="21">Suppressor/enhancer of lin-12</fullName>
    </alternativeName>
</protein>
<feature type="region of interest" description="Disordered" evidence="24">
    <location>
        <begin position="1"/>
        <end position="40"/>
    </location>
</feature>
<keyword evidence="11 25" id="KW-0812">Transmembrane</keyword>
<dbReference type="GO" id="GO:0006836">
    <property type="term" value="P:neurotransmitter transport"/>
    <property type="evidence" value="ECO:0007669"/>
    <property type="project" value="UniProtKB-KW"/>
</dbReference>
<dbReference type="GO" id="GO:0016192">
    <property type="term" value="P:vesicle-mediated transport"/>
    <property type="evidence" value="ECO:0007669"/>
    <property type="project" value="InterPro"/>
</dbReference>
<reference evidence="28 29" key="1">
    <citation type="submission" date="2019-12" db="EMBL/GenBank/DDBJ databases">
        <title>Chromosome-level assembly of the Caenorhabditis remanei genome.</title>
        <authorList>
            <person name="Teterina A.A."/>
            <person name="Willis J.H."/>
            <person name="Phillips P.C."/>
        </authorList>
    </citation>
    <scope>NUCLEOTIDE SEQUENCE [LARGE SCALE GENOMIC DNA]</scope>
    <source>
        <strain evidence="28 29">PX506</strain>
        <tissue evidence="28">Whole organism</tissue>
    </source>
</reference>
<dbReference type="FunFam" id="3.30.40.10:FF:000088">
    <property type="entry name" value="E3 ubiquitin-protein ligase synoviolin"/>
    <property type="match status" value="1"/>
</dbReference>
<dbReference type="AlphaFoldDB" id="A0A6A5G8X0"/>
<evidence type="ECO:0000256" key="25">
    <source>
        <dbReference type="SAM" id="Phobius"/>
    </source>
</evidence>
<dbReference type="PROSITE" id="PS00914">
    <property type="entry name" value="SYNTAXIN"/>
    <property type="match status" value="1"/>
</dbReference>
<dbReference type="PANTHER" id="PTHR22763">
    <property type="entry name" value="RING ZINC FINGER PROTEIN"/>
    <property type="match status" value="1"/>
</dbReference>
<evidence type="ECO:0000256" key="20">
    <source>
        <dbReference type="ARBA" id="ARBA00070586"/>
    </source>
</evidence>
<comment type="catalytic activity">
    <reaction evidence="1">
        <text>S-ubiquitinyl-[E2 ubiquitin-conjugating enzyme]-L-cysteine + [acceptor protein]-L-lysine = [E2 ubiquitin-conjugating enzyme]-L-cysteine + N(6)-ubiquitinyl-[acceptor protein]-L-lysine.</text>
        <dbReference type="EC" id="2.3.2.27"/>
    </reaction>
</comment>
<dbReference type="CTD" id="9811587"/>
<feature type="compositionally biased region" description="Basic and acidic residues" evidence="24">
    <location>
        <begin position="23"/>
        <end position="32"/>
    </location>
</feature>
<dbReference type="SMART" id="SM00184">
    <property type="entry name" value="RING"/>
    <property type="match status" value="1"/>
</dbReference>
<comment type="caution">
    <text evidence="28">The sequence shown here is derived from an EMBL/GenBank/DDBJ whole genome shotgun (WGS) entry which is preliminary data.</text>
</comment>
<keyword evidence="19 25" id="KW-0472">Membrane</keyword>
<dbReference type="EC" id="2.3.2.27" evidence="8"/>
<dbReference type="InterPro" id="IPR013083">
    <property type="entry name" value="Znf_RING/FYVE/PHD"/>
</dbReference>
<evidence type="ECO:0000256" key="14">
    <source>
        <dbReference type="ARBA" id="ARBA00022775"/>
    </source>
</evidence>
<keyword evidence="15" id="KW-0833">Ubl conjugation pathway</keyword>
<dbReference type="InterPro" id="IPR058051">
    <property type="entry name" value="Znf_RING_synoviolin"/>
</dbReference>
<keyword evidence="12" id="KW-0479">Metal-binding</keyword>
<feature type="transmembrane region" description="Helical" evidence="25">
    <location>
        <begin position="549"/>
        <end position="570"/>
    </location>
</feature>
<dbReference type="Pfam" id="PF05739">
    <property type="entry name" value="SNARE"/>
    <property type="match status" value="1"/>
</dbReference>
<evidence type="ECO:0000256" key="24">
    <source>
        <dbReference type="SAM" id="MobiDB-lite"/>
    </source>
</evidence>
<dbReference type="SMART" id="SM00397">
    <property type="entry name" value="t_SNARE"/>
    <property type="match status" value="1"/>
</dbReference>
<evidence type="ECO:0000256" key="23">
    <source>
        <dbReference type="PROSITE-ProRule" id="PRU00175"/>
    </source>
</evidence>
<evidence type="ECO:0000256" key="9">
    <source>
        <dbReference type="ARBA" id="ARBA00022448"/>
    </source>
</evidence>
<dbReference type="GO" id="GO:0005484">
    <property type="term" value="F:SNAP receptor activity"/>
    <property type="evidence" value="ECO:0007669"/>
    <property type="project" value="InterPro"/>
</dbReference>
<dbReference type="InterPro" id="IPR057992">
    <property type="entry name" value="TPR_SYVN1_N"/>
</dbReference>
<keyword evidence="17" id="KW-0862">Zinc</keyword>
<evidence type="ECO:0000256" key="18">
    <source>
        <dbReference type="ARBA" id="ARBA00022989"/>
    </source>
</evidence>
<dbReference type="GO" id="GO:0036503">
    <property type="term" value="P:ERAD pathway"/>
    <property type="evidence" value="ECO:0007669"/>
    <property type="project" value="TreeGrafter"/>
</dbReference>
<feature type="transmembrane region" description="Helical" evidence="25">
    <location>
        <begin position="452"/>
        <end position="469"/>
    </location>
</feature>
<accession>A0A6A5G8X0</accession>
<evidence type="ECO:0000256" key="22">
    <source>
        <dbReference type="ARBA" id="ARBA00078468"/>
    </source>
</evidence>
<evidence type="ECO:0000256" key="21">
    <source>
        <dbReference type="ARBA" id="ARBA00075113"/>
    </source>
</evidence>
<evidence type="ECO:0000313" key="29">
    <source>
        <dbReference type="Proteomes" id="UP000483820"/>
    </source>
</evidence>
<dbReference type="GeneID" id="9811587"/>
<dbReference type="InterPro" id="IPR050731">
    <property type="entry name" value="HRD1_E3_ubiq-ligases"/>
</dbReference>
<dbReference type="SUPFAM" id="SSF47661">
    <property type="entry name" value="t-snare proteins"/>
    <property type="match status" value="1"/>
</dbReference>
<proteinExistence type="inferred from homology"/>
<keyword evidence="14" id="KW-0532">Neurotransmitter transport</keyword>
<evidence type="ECO:0000259" key="27">
    <source>
        <dbReference type="PROSITE" id="PS50192"/>
    </source>
</evidence>
<dbReference type="GO" id="GO:0008270">
    <property type="term" value="F:zinc ion binding"/>
    <property type="evidence" value="ECO:0007669"/>
    <property type="project" value="UniProtKB-KW"/>
</dbReference>
<evidence type="ECO:0000259" key="26">
    <source>
        <dbReference type="PROSITE" id="PS50089"/>
    </source>
</evidence>
<evidence type="ECO:0000256" key="7">
    <source>
        <dbReference type="ARBA" id="ARBA00011738"/>
    </source>
</evidence>
<dbReference type="PANTHER" id="PTHR22763:SF184">
    <property type="entry name" value="E3 UBIQUITIN-PROTEIN LIGASE SYNOVIOLIN"/>
    <property type="match status" value="1"/>
</dbReference>
<keyword evidence="16" id="KW-0256">Endoplasmic reticulum</keyword>
<dbReference type="Pfam" id="PF11416">
    <property type="entry name" value="Syntaxin-5_N"/>
    <property type="match status" value="1"/>
</dbReference>
<evidence type="ECO:0000256" key="11">
    <source>
        <dbReference type="ARBA" id="ARBA00022692"/>
    </source>
</evidence>
<dbReference type="GO" id="GO:0005789">
    <property type="term" value="C:endoplasmic reticulum membrane"/>
    <property type="evidence" value="ECO:0007669"/>
    <property type="project" value="UniProtKB-SubCell"/>
</dbReference>
<dbReference type="InterPro" id="IPR010989">
    <property type="entry name" value="SNARE"/>
</dbReference>
<feature type="transmembrane region" description="Helical" evidence="25">
    <location>
        <begin position="507"/>
        <end position="528"/>
    </location>
</feature>
<dbReference type="Proteomes" id="UP000483820">
    <property type="component" value="Chromosome V"/>
</dbReference>
<comment type="subcellular location">
    <subcellularLocation>
        <location evidence="3">Endoplasmic reticulum membrane</location>
        <topology evidence="3">Multi-pass membrane protein</topology>
    </subcellularLocation>
    <subcellularLocation>
        <location evidence="2">Membrane</location>
        <topology evidence="2">Single-pass type IV membrane protein</topology>
    </subcellularLocation>
</comment>
<dbReference type="SUPFAM" id="SSF57850">
    <property type="entry name" value="RING/U-box"/>
    <property type="match status" value="1"/>
</dbReference>
<dbReference type="InterPro" id="IPR006012">
    <property type="entry name" value="Syntaxin/epimorphin_CS"/>
</dbReference>
<dbReference type="GO" id="GO:0006886">
    <property type="term" value="P:intracellular protein transport"/>
    <property type="evidence" value="ECO:0007669"/>
    <property type="project" value="InterPro"/>
</dbReference>
<comment type="pathway">
    <text evidence="4">Protein modification; protein ubiquitination.</text>
</comment>
<feature type="domain" description="RING-type" evidence="26">
    <location>
        <begin position="699"/>
        <end position="740"/>
    </location>
</feature>
<name>A0A6A5G8X0_CAERE</name>
<dbReference type="GO" id="GO:0043161">
    <property type="term" value="P:proteasome-mediated ubiquitin-dependent protein catabolic process"/>
    <property type="evidence" value="ECO:0007669"/>
    <property type="project" value="TreeGrafter"/>
</dbReference>
<keyword evidence="13 23" id="KW-0863">Zinc-finger</keyword>
<dbReference type="PROSITE" id="PS50192">
    <property type="entry name" value="T_SNARE"/>
    <property type="match status" value="1"/>
</dbReference>
<dbReference type="Gene3D" id="1.20.58.70">
    <property type="match status" value="1"/>
</dbReference>
<dbReference type="CDD" id="cd16479">
    <property type="entry name" value="RING-H2_synoviolin"/>
    <property type="match status" value="1"/>
</dbReference>
<evidence type="ECO:0000256" key="15">
    <source>
        <dbReference type="ARBA" id="ARBA00022786"/>
    </source>
</evidence>
<evidence type="ECO:0000256" key="19">
    <source>
        <dbReference type="ARBA" id="ARBA00023136"/>
    </source>
</evidence>
<gene>
    <name evidence="28" type="ORF">GCK72_018102</name>
</gene>
<evidence type="ECO:0000256" key="3">
    <source>
        <dbReference type="ARBA" id="ARBA00004477"/>
    </source>
</evidence>
<keyword evidence="10" id="KW-0808">Transferase</keyword>
<evidence type="ECO:0000256" key="16">
    <source>
        <dbReference type="ARBA" id="ARBA00022824"/>
    </source>
</evidence>
<evidence type="ECO:0000256" key="12">
    <source>
        <dbReference type="ARBA" id="ARBA00022723"/>
    </source>
</evidence>
<dbReference type="UniPathway" id="UPA00143"/>
<evidence type="ECO:0000256" key="10">
    <source>
        <dbReference type="ARBA" id="ARBA00022679"/>
    </source>
</evidence>
<dbReference type="GO" id="GO:0061630">
    <property type="term" value="F:ubiquitin protein ligase activity"/>
    <property type="evidence" value="ECO:0007669"/>
    <property type="project" value="UniProtKB-EC"/>
</dbReference>
<dbReference type="InterPro" id="IPR021538">
    <property type="entry name" value="Syntaxin-5_N"/>
</dbReference>
<feature type="compositionally biased region" description="Low complexity" evidence="24">
    <location>
        <begin position="265"/>
        <end position="281"/>
    </location>
</feature>
<feature type="compositionally biased region" description="Low complexity" evidence="24">
    <location>
        <begin position="974"/>
        <end position="1001"/>
    </location>
</feature>
<dbReference type="CDD" id="cd15844">
    <property type="entry name" value="SNARE_syntaxin5"/>
    <property type="match status" value="1"/>
</dbReference>
<dbReference type="PROSITE" id="PS50089">
    <property type="entry name" value="ZF_RING_2"/>
    <property type="match status" value="1"/>
</dbReference>
<comment type="similarity">
    <text evidence="6">Belongs to the HRD1 family.</text>
</comment>
<dbReference type="Pfam" id="PF25563">
    <property type="entry name" value="TPR_SYVN1_N"/>
    <property type="match status" value="1"/>
</dbReference>
<evidence type="ECO:0000256" key="6">
    <source>
        <dbReference type="ARBA" id="ARBA00010089"/>
    </source>
</evidence>
<dbReference type="Gene3D" id="3.30.40.10">
    <property type="entry name" value="Zinc/RING finger domain, C3HC4 (zinc finger)"/>
    <property type="match status" value="1"/>
</dbReference>
<dbReference type="InterPro" id="IPR001841">
    <property type="entry name" value="Znf_RING"/>
</dbReference>
<comment type="similarity">
    <text evidence="5">Belongs to the syntaxin family.</text>
</comment>
<feature type="region of interest" description="Disordered" evidence="24">
    <location>
        <begin position="932"/>
        <end position="1024"/>
    </location>
</feature>
<organism evidence="28 29">
    <name type="scientific">Caenorhabditis remanei</name>
    <name type="common">Caenorhabditis vulgaris</name>
    <dbReference type="NCBI Taxonomy" id="31234"/>
    <lineage>
        <taxon>Eukaryota</taxon>
        <taxon>Metazoa</taxon>
        <taxon>Ecdysozoa</taxon>
        <taxon>Nematoda</taxon>
        <taxon>Chromadorea</taxon>
        <taxon>Rhabditida</taxon>
        <taxon>Rhabditina</taxon>
        <taxon>Rhabditomorpha</taxon>
        <taxon>Rhabditoidea</taxon>
        <taxon>Rhabditidae</taxon>
        <taxon>Peloderinae</taxon>
        <taxon>Caenorhabditis</taxon>
    </lineage>
</organism>
<evidence type="ECO:0000256" key="5">
    <source>
        <dbReference type="ARBA" id="ARBA00009063"/>
    </source>
</evidence>
<feature type="region of interest" description="Disordered" evidence="24">
    <location>
        <begin position="259"/>
        <end position="282"/>
    </location>
</feature>
<evidence type="ECO:0000256" key="8">
    <source>
        <dbReference type="ARBA" id="ARBA00012483"/>
    </source>
</evidence>
<evidence type="ECO:0000256" key="1">
    <source>
        <dbReference type="ARBA" id="ARBA00000900"/>
    </source>
</evidence>
<feature type="transmembrane region" description="Helical" evidence="25">
    <location>
        <begin position="414"/>
        <end position="432"/>
    </location>
</feature>
<feature type="transmembrane region" description="Helical" evidence="25">
    <location>
        <begin position="619"/>
        <end position="643"/>
    </location>
</feature>
<dbReference type="Pfam" id="PF13639">
    <property type="entry name" value="zf-RING_2"/>
    <property type="match status" value="1"/>
</dbReference>
<evidence type="ECO:0000256" key="13">
    <source>
        <dbReference type="ARBA" id="ARBA00022771"/>
    </source>
</evidence>
<sequence length="1024" mass="113214">MSDFQNIRSRRRIPEPNSYSTVDFEHDPDQKNHKPAPGAPGGIAYSSFSTVFNASASQLWNSAQEALTSSYDTAEGVEPFDANRSKVAEALETLSIFGNPLDHIIITMPSRDRTSEFQATAKSAQMKAAANGHRPHQKHEMLAESVQFNSHAKRIGRELSLTCAKMEKLAELAKKKSMYEERSQIEHLSSIVKSDLTGLNKQIAQLQEFSKRRAGHLNDQNNGHSHWVVVGLQSKLANVGRDYENVVVISTETMKAEKTRRDKFSSGAPLPMGLPSSSSGANVRSKLLQDDEQHGSSSIALDMGAVDNFQTQRTMQHRDTSLEYAQARSNTMATIEGSISELGQIFSQLATLVSEQGEMITRIDSNVEDTALNIDMAQSELVRYLQNISKNRWLMIQIFGVLMVFFVMRISAGWIFGGSCVATAATVLNAFVVNKQFYPAIVYLSKSNASMAVLYVQGLVLVYLMFQLLKSILFGDLRAAEAEHLSERTWHAVLETCLAFTVFRDDFSAIFVMQFIGLLFIKCFHWLADDRVDMMERSPVITLRFHLRMMTVLAALGFADSYFVSSAYFTTITRGASAQIVFGFEYAILLALVLHVTIKYLLHMHDLRNTQSWDNKAVYLLYAELFINLIRCLLYGFFAVIMLRVHTFPLFSVRPFYQSVRALHKAFLDVILSRRAINAMNSQFPVVSSDELAAMDATCIICREEMTVEAAPKRLPCSHVFHAHCLRSWFQRQQTCPTCRTDIWQGRNGAAGANAADAARNADNNAAGAQPAAGLPPFLPFIGHQFGFPQQAMGVQAGGAQAGGQPGPFPHQIFYAPAPANRPEFMNMMPPPPMAMGGPPGMFPMMPPPPIPQVNGTTGNAEPIIPPANPSYNLLTMEELHRLEGNTRDAIIARLQAMDNIMVLLESAQMQMVQLAAVTPLRRNVVVVNTEVSEEEAPATETVPTDEPTQEAEATSSTTPPQPRSIFRDNSFNTPQPSTSSAPPVPSSPSTSTGPSTSSRTPEAEEVRQRRLARLLGENPNQQS</sequence>
<evidence type="ECO:0000256" key="4">
    <source>
        <dbReference type="ARBA" id="ARBA00004906"/>
    </source>
</evidence>
<feature type="transmembrane region" description="Helical" evidence="25">
    <location>
        <begin position="576"/>
        <end position="598"/>
    </location>
</feature>
<dbReference type="GO" id="GO:0016567">
    <property type="term" value="P:protein ubiquitination"/>
    <property type="evidence" value="ECO:0007669"/>
    <property type="project" value="UniProtKB-UniPathway"/>
</dbReference>
<comment type="subunit">
    <text evidence="7">Homodimer.</text>
</comment>